<dbReference type="EMBL" id="DS954507">
    <property type="protein sequence ID" value="EEC19112.1"/>
    <property type="molecule type" value="Genomic_DNA"/>
</dbReference>
<evidence type="ECO:0000313" key="1">
    <source>
        <dbReference type="EMBL" id="EEC19112.1"/>
    </source>
</evidence>
<dbReference type="AlphaFoldDB" id="B7QJU0"/>
<accession>B7QJU0</accession>
<proteinExistence type="predicted"/>
<dbReference type="EMBL" id="ABJB010501337">
    <property type="status" value="NOT_ANNOTATED_CDS"/>
    <property type="molecule type" value="Genomic_DNA"/>
</dbReference>
<dbReference type="Proteomes" id="UP000001555">
    <property type="component" value="Unassembled WGS sequence"/>
</dbReference>
<protein>
    <submittedName>
        <fullName evidence="1 2">Uncharacterized protein</fullName>
    </submittedName>
</protein>
<evidence type="ECO:0000313" key="2">
    <source>
        <dbReference type="EnsemblMetazoa" id="ISCW024839-PA"/>
    </source>
</evidence>
<dbReference type="InParanoid" id="B7QJU0"/>
<dbReference type="EnsemblMetazoa" id="ISCW024839-RA">
    <property type="protein sequence ID" value="ISCW024839-PA"/>
    <property type="gene ID" value="ISCW024839"/>
</dbReference>
<sequence length="64" mass="7866">MTCRICQSYFVQSGIKFLRHRKRMPSRQFDNEQIQRPYIFGRLLKIVTDHHVSFFYYFCSLTNL</sequence>
<dbReference type="VEuPathDB" id="VectorBase:ISCW024839"/>
<dbReference type="PaxDb" id="6945-B7QJU0"/>
<organism>
    <name type="scientific">Ixodes scapularis</name>
    <name type="common">Black-legged tick</name>
    <name type="synonym">Deer tick</name>
    <dbReference type="NCBI Taxonomy" id="6945"/>
    <lineage>
        <taxon>Eukaryota</taxon>
        <taxon>Metazoa</taxon>
        <taxon>Ecdysozoa</taxon>
        <taxon>Arthropoda</taxon>
        <taxon>Chelicerata</taxon>
        <taxon>Arachnida</taxon>
        <taxon>Acari</taxon>
        <taxon>Parasitiformes</taxon>
        <taxon>Ixodida</taxon>
        <taxon>Ixodoidea</taxon>
        <taxon>Ixodidae</taxon>
        <taxon>Ixodinae</taxon>
        <taxon>Ixodes</taxon>
    </lineage>
</organism>
<dbReference type="HOGENOM" id="CLU_2870107_0_0_1"/>
<reference evidence="1 3" key="1">
    <citation type="submission" date="2008-03" db="EMBL/GenBank/DDBJ databases">
        <title>Annotation of Ixodes scapularis.</title>
        <authorList>
            <consortium name="Ixodes scapularis Genome Project Consortium"/>
            <person name="Caler E."/>
            <person name="Hannick L.I."/>
            <person name="Bidwell S."/>
            <person name="Joardar V."/>
            <person name="Thiagarajan M."/>
            <person name="Amedeo P."/>
            <person name="Galinsky K.J."/>
            <person name="Schobel S."/>
            <person name="Inman J."/>
            <person name="Hostetler J."/>
            <person name="Miller J."/>
            <person name="Hammond M."/>
            <person name="Megy K."/>
            <person name="Lawson D."/>
            <person name="Kodira C."/>
            <person name="Sutton G."/>
            <person name="Meyer J."/>
            <person name="Hill C.A."/>
            <person name="Birren B."/>
            <person name="Nene V."/>
            <person name="Collins F."/>
            <person name="Alarcon-Chaidez F."/>
            <person name="Wikel S."/>
            <person name="Strausberg R."/>
        </authorList>
    </citation>
    <scope>NUCLEOTIDE SEQUENCE [LARGE SCALE GENOMIC DNA]</scope>
    <source>
        <strain evidence="3">Wikel</strain>
        <strain evidence="1">Wikel colony</strain>
    </source>
</reference>
<name>B7QJU0_IXOSC</name>
<keyword evidence="3" id="KW-1185">Reference proteome</keyword>
<reference evidence="2" key="2">
    <citation type="submission" date="2020-05" db="UniProtKB">
        <authorList>
            <consortium name="EnsemblMetazoa"/>
        </authorList>
    </citation>
    <scope>IDENTIFICATION</scope>
    <source>
        <strain evidence="2">wikel</strain>
    </source>
</reference>
<evidence type="ECO:0000313" key="3">
    <source>
        <dbReference type="Proteomes" id="UP000001555"/>
    </source>
</evidence>
<gene>
    <name evidence="1" type="ORF">IscW_ISCW024839</name>
</gene>